<accession>A0A5J4UQ32</accession>
<reference evidence="2 3" key="1">
    <citation type="submission" date="2019-03" db="EMBL/GenBank/DDBJ databases">
        <title>Single cell metagenomics reveals metabolic interactions within the superorganism composed of flagellate Streblomastix strix and complex community of Bacteroidetes bacteria on its surface.</title>
        <authorList>
            <person name="Treitli S.C."/>
            <person name="Kolisko M."/>
            <person name="Husnik F."/>
            <person name="Keeling P."/>
            <person name="Hampl V."/>
        </authorList>
    </citation>
    <scope>NUCLEOTIDE SEQUENCE [LARGE SCALE GENOMIC DNA]</scope>
    <source>
        <strain evidence="2">ST1C</strain>
    </source>
</reference>
<dbReference type="Proteomes" id="UP000324800">
    <property type="component" value="Unassembled WGS sequence"/>
</dbReference>
<keyword evidence="1" id="KW-0812">Transmembrane</keyword>
<evidence type="ECO:0000313" key="3">
    <source>
        <dbReference type="Proteomes" id="UP000324800"/>
    </source>
</evidence>
<keyword evidence="1" id="KW-0472">Membrane</keyword>
<keyword evidence="1" id="KW-1133">Transmembrane helix</keyword>
<dbReference type="EMBL" id="SNRW01013700">
    <property type="protein sequence ID" value="KAA6372304.1"/>
    <property type="molecule type" value="Genomic_DNA"/>
</dbReference>
<feature type="non-terminal residue" evidence="2">
    <location>
        <position position="147"/>
    </location>
</feature>
<proteinExistence type="predicted"/>
<evidence type="ECO:0000313" key="2">
    <source>
        <dbReference type="EMBL" id="KAA6372304.1"/>
    </source>
</evidence>
<organism evidence="2 3">
    <name type="scientific">Streblomastix strix</name>
    <dbReference type="NCBI Taxonomy" id="222440"/>
    <lineage>
        <taxon>Eukaryota</taxon>
        <taxon>Metamonada</taxon>
        <taxon>Preaxostyla</taxon>
        <taxon>Oxymonadida</taxon>
        <taxon>Streblomastigidae</taxon>
        <taxon>Streblomastix</taxon>
    </lineage>
</organism>
<dbReference type="AlphaFoldDB" id="A0A5J4UQ32"/>
<feature type="transmembrane region" description="Helical" evidence="1">
    <location>
        <begin position="56"/>
        <end position="75"/>
    </location>
</feature>
<evidence type="ECO:0000256" key="1">
    <source>
        <dbReference type="SAM" id="Phobius"/>
    </source>
</evidence>
<name>A0A5J4UQ32_9EUKA</name>
<sequence length="147" mass="16551">MSVPVTFPVDPDDSAQLQHRILRIKKNAQKSGETCTMVVMITFFIIGILLMVFLDIIYGSMFLGVGFILLITLCCRDHEQMMEKEIVLDGNRGTCVYTSKPVSFACICKGTTQKKFSLNEIVGVAEVTLQRTVIAQRRNGGMRQRER</sequence>
<protein>
    <submittedName>
        <fullName evidence="2">Uncharacterized protein</fullName>
    </submittedName>
</protein>
<comment type="caution">
    <text evidence="2">The sequence shown here is derived from an EMBL/GenBank/DDBJ whole genome shotgun (WGS) entry which is preliminary data.</text>
</comment>
<gene>
    <name evidence="2" type="ORF">EZS28_032168</name>
</gene>
<feature type="transmembrane region" description="Helical" evidence="1">
    <location>
        <begin position="31"/>
        <end position="50"/>
    </location>
</feature>